<dbReference type="InterPro" id="IPR038661">
    <property type="entry name" value="Ribosomal_eL33_sf"/>
</dbReference>
<dbReference type="InterPro" id="IPR018266">
    <property type="entry name" value="Ribosomal_eL33_CS"/>
</dbReference>
<dbReference type="InterPro" id="IPR009000">
    <property type="entry name" value="Transl_B-barrel_sf"/>
</dbReference>
<dbReference type="AlphaFoldDB" id="K8EPP5"/>
<keyword evidence="5" id="KW-1185">Reference proteome</keyword>
<protein>
    <recommendedName>
        <fullName evidence="6">60S ribosomal protein L35a</fullName>
    </recommendedName>
</protein>
<evidence type="ECO:0008006" key="6">
    <source>
        <dbReference type="Google" id="ProtNLM"/>
    </source>
</evidence>
<dbReference type="Proteomes" id="UP000198341">
    <property type="component" value="Chromosome 1"/>
</dbReference>
<dbReference type="STRING" id="41875.K8EPP5"/>
<dbReference type="PANTHER" id="PTHR10902">
    <property type="entry name" value="60S RIBOSOMAL PROTEIN L35A"/>
    <property type="match status" value="1"/>
</dbReference>
<dbReference type="OrthoDB" id="504467at2759"/>
<dbReference type="GO" id="GO:0005840">
    <property type="term" value="C:ribosome"/>
    <property type="evidence" value="ECO:0007669"/>
    <property type="project" value="UniProtKB-KW"/>
</dbReference>
<dbReference type="SUPFAM" id="SSF50447">
    <property type="entry name" value="Translation proteins"/>
    <property type="match status" value="1"/>
</dbReference>
<reference evidence="4 5" key="1">
    <citation type="submission" date="2011-10" db="EMBL/GenBank/DDBJ databases">
        <authorList>
            <person name="Genoscope - CEA"/>
        </authorList>
    </citation>
    <scope>NUCLEOTIDE SEQUENCE [LARGE SCALE GENOMIC DNA]</scope>
    <source>
        <strain evidence="4 5">RCC 1105</strain>
    </source>
</reference>
<name>K8EPP5_9CHLO</name>
<dbReference type="Pfam" id="PF01247">
    <property type="entry name" value="Ribosomal_L35Ae"/>
    <property type="match status" value="1"/>
</dbReference>
<comment type="similarity">
    <text evidence="1">Belongs to the eukaryotic ribosomal protein eL33 family.</text>
</comment>
<dbReference type="GO" id="GO:0006412">
    <property type="term" value="P:translation"/>
    <property type="evidence" value="ECO:0007669"/>
    <property type="project" value="InterPro"/>
</dbReference>
<dbReference type="PROSITE" id="PS01105">
    <property type="entry name" value="RIBOSOMAL_L35AE"/>
    <property type="match status" value="1"/>
</dbReference>
<evidence type="ECO:0000313" key="4">
    <source>
        <dbReference type="EMBL" id="CCO14385.1"/>
    </source>
</evidence>
<dbReference type="GO" id="GO:1990904">
    <property type="term" value="C:ribonucleoprotein complex"/>
    <property type="evidence" value="ECO:0007669"/>
    <property type="project" value="UniProtKB-KW"/>
</dbReference>
<sequence length="129" mass="14736">MLLLCLLLVLTSLFLFFLLLKTTKTVNRLYVRGVILGYKRARTNQYENTSLIKLENVPDKSSTSFYLGKKLCYVYKAHTKKQGTVYRTMWGKVTRAHGTSGVVRAQFKHNLPPTSIGGKIRCMLYPSNI</sequence>
<evidence type="ECO:0000313" key="5">
    <source>
        <dbReference type="Proteomes" id="UP000198341"/>
    </source>
</evidence>
<dbReference type="KEGG" id="bpg:Bathy01g06730"/>
<keyword evidence="3" id="KW-0687">Ribonucleoprotein</keyword>
<dbReference type="InterPro" id="IPR001780">
    <property type="entry name" value="Ribosomal_eL33"/>
</dbReference>
<evidence type="ECO:0000256" key="3">
    <source>
        <dbReference type="ARBA" id="ARBA00023274"/>
    </source>
</evidence>
<evidence type="ECO:0000256" key="1">
    <source>
        <dbReference type="ARBA" id="ARBA00009269"/>
    </source>
</evidence>
<dbReference type="GeneID" id="19018408"/>
<dbReference type="eggNOG" id="KOG0887">
    <property type="taxonomic scope" value="Eukaryota"/>
</dbReference>
<organism evidence="4 5">
    <name type="scientific">Bathycoccus prasinos</name>
    <dbReference type="NCBI Taxonomy" id="41875"/>
    <lineage>
        <taxon>Eukaryota</taxon>
        <taxon>Viridiplantae</taxon>
        <taxon>Chlorophyta</taxon>
        <taxon>Mamiellophyceae</taxon>
        <taxon>Mamiellales</taxon>
        <taxon>Bathycoccaceae</taxon>
        <taxon>Bathycoccus</taxon>
    </lineage>
</organism>
<dbReference type="RefSeq" id="XP_007515506.1">
    <property type="nucleotide sequence ID" value="XM_007515444.1"/>
</dbReference>
<accession>K8EPP5</accession>
<dbReference type="FunFam" id="2.40.10.190:FF:000001">
    <property type="entry name" value="60S ribosomal protein L35a"/>
    <property type="match status" value="1"/>
</dbReference>
<proteinExistence type="inferred from homology"/>
<gene>
    <name evidence="4" type="ORF">Bathy01g06730</name>
</gene>
<evidence type="ECO:0000256" key="2">
    <source>
        <dbReference type="ARBA" id="ARBA00022980"/>
    </source>
</evidence>
<dbReference type="GO" id="GO:0003735">
    <property type="term" value="F:structural constituent of ribosome"/>
    <property type="evidence" value="ECO:0007669"/>
    <property type="project" value="InterPro"/>
</dbReference>
<dbReference type="HAMAP" id="MF_00573">
    <property type="entry name" value="Ribosomal_eL33"/>
    <property type="match status" value="1"/>
</dbReference>
<dbReference type="Gene3D" id="2.40.10.190">
    <property type="entry name" value="translation elongation factor selb, chain A, domain 4"/>
    <property type="match status" value="1"/>
</dbReference>
<dbReference type="EMBL" id="FO082278">
    <property type="protein sequence ID" value="CCO14385.1"/>
    <property type="molecule type" value="Genomic_DNA"/>
</dbReference>
<keyword evidence="2" id="KW-0689">Ribosomal protein</keyword>